<dbReference type="Pfam" id="PF07842">
    <property type="entry name" value="GCFC"/>
    <property type="match status" value="1"/>
</dbReference>
<feature type="compositionally biased region" description="Polar residues" evidence="4">
    <location>
        <begin position="185"/>
        <end position="197"/>
    </location>
</feature>
<feature type="region of interest" description="Disordered" evidence="4">
    <location>
        <begin position="1"/>
        <end position="108"/>
    </location>
</feature>
<keyword evidence="6" id="KW-0238">DNA-binding</keyword>
<comment type="subcellular location">
    <subcellularLocation>
        <location evidence="1">Nucleus</location>
    </subcellularLocation>
</comment>
<name>A0AAD1VRI3_PELCU</name>
<dbReference type="EMBL" id="OW240913">
    <property type="protein sequence ID" value="CAH2245882.1"/>
    <property type="molecule type" value="Genomic_DNA"/>
</dbReference>
<feature type="compositionally biased region" description="Basic and acidic residues" evidence="4">
    <location>
        <begin position="143"/>
        <end position="154"/>
    </location>
</feature>
<comment type="similarity">
    <text evidence="2">Belongs to the GCF family.</text>
</comment>
<feature type="compositionally biased region" description="Basic residues" evidence="4">
    <location>
        <begin position="1"/>
        <end position="11"/>
    </location>
</feature>
<evidence type="ECO:0000313" key="6">
    <source>
        <dbReference type="EMBL" id="CAH2245882.1"/>
    </source>
</evidence>
<feature type="compositionally biased region" description="Low complexity" evidence="4">
    <location>
        <begin position="167"/>
        <end position="177"/>
    </location>
</feature>
<dbReference type="Proteomes" id="UP001295444">
    <property type="component" value="Chromosome 02"/>
</dbReference>
<dbReference type="PANTHER" id="PTHR12214:SF4">
    <property type="entry name" value="INTRON LARGE COMPLEX COMPONENT GCFC2"/>
    <property type="match status" value="1"/>
</dbReference>
<accession>A0AAD1VRI3</accession>
<keyword evidence="3" id="KW-0539">Nucleus</keyword>
<dbReference type="GO" id="GO:0005634">
    <property type="term" value="C:nucleus"/>
    <property type="evidence" value="ECO:0007669"/>
    <property type="project" value="UniProtKB-SubCell"/>
</dbReference>
<dbReference type="PANTHER" id="PTHR12214">
    <property type="entry name" value="GC-RICH SEQUENCE DNA-BINDING FACTOR"/>
    <property type="match status" value="1"/>
</dbReference>
<evidence type="ECO:0000256" key="1">
    <source>
        <dbReference type="ARBA" id="ARBA00004123"/>
    </source>
</evidence>
<feature type="domain" description="GCF C-terminal" evidence="5">
    <location>
        <begin position="503"/>
        <end position="711"/>
    </location>
</feature>
<reference evidence="6" key="1">
    <citation type="submission" date="2022-03" db="EMBL/GenBank/DDBJ databases">
        <authorList>
            <person name="Alioto T."/>
            <person name="Alioto T."/>
            <person name="Gomez Garrido J."/>
        </authorList>
    </citation>
    <scope>NUCLEOTIDE SEQUENCE</scope>
</reference>
<evidence type="ECO:0000259" key="5">
    <source>
        <dbReference type="Pfam" id="PF07842"/>
    </source>
</evidence>
<evidence type="ECO:0000313" key="7">
    <source>
        <dbReference type="Proteomes" id="UP001295444"/>
    </source>
</evidence>
<sequence>MFKKPNRTLRVRKAESSEDEEEETLPEQLVDKRQKRVGSRGLACGTRDRKTVHAAKIASYADEDEEESNSEPEDADINEDFRKQRRAGGPHSLLSFTEEKEGEEVSFQIKKPSVNTFVFKAKKKSKKEDHEKEQENSDSFELESDHSSESEHPQHTNSPPLKKDSSESAASSPSLSPGDIEVTAQVKSQMPRTSRQLAAQGDYLSLGVLKKGRDSSQSESDDEQDDHERRICFAPGTKTLKDQMAEEISSSDSGEEKSKEDEDFQDQWEEQQIRKAIKYPEILDNDLLPVRNTQNRRNIEPRFSLPPVNIGDIKKKLTASITSLEEVHQSHVHENEKYTRDLESSKHSLEMLGKSVSEQSYKFFKEMKTYVENFVDCMNEKIIQINKLECEMFTLFENRAKDLLHRRQNDLRNESAVLQKLSGKNTDIEDATKGVLEDSYLRRNKRRKKRELLGINDHCEGMSSDDEMPSEEETSFKESRARVLFESKDLFEDVHEDFHRVKNALSKFQEWRQRFPESYYDAYISLCIPKLLNPLIRVHLLDWNPLENITDLEKLEWYHDLEEFCYSSEDPETHTEDSPDNNVLSAVVEKSILPKVSEFIDHVWDPLSATQTSNLVRFCKTYVLESESKKAVQELLNSLESRLKKAIEDDVFIPLYPKSILEDRASPHSKFQERQFWSAVKMLQNVLSWDGFLEEETLRELGLDKLLNRYLLLILLNSSPGKEMVNKCSKIVACLPHSWFKGLDSGSSLPCLANFSKHMLQCAHTLHSLDDRENLLVLVSLLKKIKAMDNVEALSSKYNIEELK</sequence>
<dbReference type="InterPro" id="IPR022783">
    <property type="entry name" value="GCFC_dom"/>
</dbReference>
<gene>
    <name evidence="6" type="ORF">PECUL_23A045668</name>
</gene>
<feature type="compositionally biased region" description="Basic and acidic residues" evidence="4">
    <location>
        <begin position="126"/>
        <end position="135"/>
    </location>
</feature>
<protein>
    <submittedName>
        <fullName evidence="6">GC-rich sequence DNA-binding factor 2</fullName>
    </submittedName>
</protein>
<proteinExistence type="inferred from homology"/>
<dbReference type="AlphaFoldDB" id="A0AAD1VRI3"/>
<dbReference type="InterPro" id="IPR012890">
    <property type="entry name" value="GCFC2-like"/>
</dbReference>
<evidence type="ECO:0000256" key="3">
    <source>
        <dbReference type="ARBA" id="ARBA00023242"/>
    </source>
</evidence>
<feature type="compositionally biased region" description="Acidic residues" evidence="4">
    <location>
        <begin position="61"/>
        <end position="78"/>
    </location>
</feature>
<evidence type="ECO:0000256" key="2">
    <source>
        <dbReference type="ARBA" id="ARBA00010801"/>
    </source>
</evidence>
<organism evidence="6 7">
    <name type="scientific">Pelobates cultripes</name>
    <name type="common">Western spadefoot toad</name>
    <dbReference type="NCBI Taxonomy" id="61616"/>
    <lineage>
        <taxon>Eukaryota</taxon>
        <taxon>Metazoa</taxon>
        <taxon>Chordata</taxon>
        <taxon>Craniata</taxon>
        <taxon>Vertebrata</taxon>
        <taxon>Euteleostomi</taxon>
        <taxon>Amphibia</taxon>
        <taxon>Batrachia</taxon>
        <taxon>Anura</taxon>
        <taxon>Pelobatoidea</taxon>
        <taxon>Pelobatidae</taxon>
        <taxon>Pelobates</taxon>
    </lineage>
</organism>
<evidence type="ECO:0000256" key="4">
    <source>
        <dbReference type="SAM" id="MobiDB-lite"/>
    </source>
</evidence>
<feature type="region of interest" description="Disordered" evidence="4">
    <location>
        <begin position="121"/>
        <end position="268"/>
    </location>
</feature>
<dbReference type="GO" id="GO:0003677">
    <property type="term" value="F:DNA binding"/>
    <property type="evidence" value="ECO:0007669"/>
    <property type="project" value="UniProtKB-KW"/>
</dbReference>
<dbReference type="GO" id="GO:0000398">
    <property type="term" value="P:mRNA splicing, via spliceosome"/>
    <property type="evidence" value="ECO:0007669"/>
    <property type="project" value="InterPro"/>
</dbReference>
<keyword evidence="7" id="KW-1185">Reference proteome</keyword>